<proteinExistence type="predicted"/>
<dbReference type="PATRIC" id="fig|1328313.3.peg.1019"/>
<dbReference type="InterPro" id="IPR003018">
    <property type="entry name" value="GAF"/>
</dbReference>
<dbReference type="InterPro" id="IPR035919">
    <property type="entry name" value="EAL_sf"/>
</dbReference>
<dbReference type="Pfam" id="PF00563">
    <property type="entry name" value="EAL"/>
    <property type="match status" value="1"/>
</dbReference>
<dbReference type="InterPro" id="IPR029016">
    <property type="entry name" value="GAF-like_dom_sf"/>
</dbReference>
<dbReference type="Pfam" id="PF00990">
    <property type="entry name" value="GGDEF"/>
    <property type="match status" value="1"/>
</dbReference>
<organism evidence="4 5">
    <name type="scientific">Catenovulum agarivorans DS-2</name>
    <dbReference type="NCBI Taxonomy" id="1328313"/>
    <lineage>
        <taxon>Bacteria</taxon>
        <taxon>Pseudomonadati</taxon>
        <taxon>Pseudomonadota</taxon>
        <taxon>Gammaproteobacteria</taxon>
        <taxon>Alteromonadales</taxon>
        <taxon>Alteromonadaceae</taxon>
        <taxon>Catenovulum</taxon>
    </lineage>
</organism>
<protein>
    <submittedName>
        <fullName evidence="4">Intracellular signaling protein</fullName>
    </submittedName>
</protein>
<dbReference type="Gene3D" id="3.20.20.450">
    <property type="entry name" value="EAL domain"/>
    <property type="match status" value="1"/>
</dbReference>
<dbReference type="SUPFAM" id="SSF55781">
    <property type="entry name" value="GAF domain-like"/>
    <property type="match status" value="1"/>
</dbReference>
<feature type="domain" description="EAL" evidence="2">
    <location>
        <begin position="607"/>
        <end position="859"/>
    </location>
</feature>
<dbReference type="InterPro" id="IPR001633">
    <property type="entry name" value="EAL_dom"/>
</dbReference>
<dbReference type="NCBIfam" id="TIGR00254">
    <property type="entry name" value="GGDEF"/>
    <property type="match status" value="1"/>
</dbReference>
<dbReference type="GO" id="GO:0003824">
    <property type="term" value="F:catalytic activity"/>
    <property type="evidence" value="ECO:0007669"/>
    <property type="project" value="UniProtKB-ARBA"/>
</dbReference>
<keyword evidence="5" id="KW-1185">Reference proteome</keyword>
<dbReference type="SUPFAM" id="SSF141868">
    <property type="entry name" value="EAL domain-like"/>
    <property type="match status" value="1"/>
</dbReference>
<dbReference type="Proteomes" id="UP000019276">
    <property type="component" value="Unassembled WGS sequence"/>
</dbReference>
<dbReference type="EMBL" id="ARZY01000006">
    <property type="protein sequence ID" value="EWH11174.1"/>
    <property type="molecule type" value="Genomic_DNA"/>
</dbReference>
<evidence type="ECO:0000313" key="4">
    <source>
        <dbReference type="EMBL" id="EWH11174.1"/>
    </source>
</evidence>
<evidence type="ECO:0000259" key="2">
    <source>
        <dbReference type="PROSITE" id="PS50883"/>
    </source>
</evidence>
<dbReference type="FunFam" id="3.30.70.270:FF:000001">
    <property type="entry name" value="Diguanylate cyclase domain protein"/>
    <property type="match status" value="1"/>
</dbReference>
<dbReference type="STRING" id="1328313.DS2_04935"/>
<sequence>MTNNRKQTNQTYKAKQLKKLLGLKKQAKKVQSALLEISELASHCFDTEHFYLQLHEVIGSVVKSPNLFILFKSAISKKYDIHYYATQDGQNVKPDLPDDVIDVGLTGYMLRSGHSLLCNHDDYNRLVDEGEVIELGEPAVSWLGVPLRMTNGDLGALVVVSYSQDIQFDASDKSILELLSEHITHSIEHMQRQTQMEREINSRTRALHQVNQKLKQEIAQQQRFQVAQKLLLDLSEKFDFSNSKETLFQRFSAVVNQVFELANYLAEYNAMDKKWCYLGASAIDSIDDLQTYQCLNEYIALDAQPMVLGQKEIKHLAAFGAIMADEKQKLSLIKNVWLVSPLQSSGENCLLLVVFKPESQGEFSDKDTELMNFITMHFNLIMHRWQSQQMLLHAQDQLEDTVQQRTKALHEANHDLQQQIEERIKVQEKLYHDANHDLLTGLPNRQLFNRKLMHAVACATMDPTHEYTVLFIDLDRFKLINDTFGHLTGDRFLVEVANRISNCLQQGQVLARLGGDEFVVLMQQPASMQAAQVIAHHIIEALNNSFTIDGNEIYAGCSIGITGSEQGYNKPADVLRDADTAMYQAKNKGRGRYVLFDQSLHTKLIDQLNQESELRKALKEGSLEFVFQPVVNLSSNEVAAVEALVRWQHPNLGLLKPADFLEMAHDTGLILQIDKQAVAHACEYLQHRDLSKDKALISVNLSSRILCDETAFAQLLETLSSIGDTVQGLILEFTEKGIDNIEQVVGCFATLRALGVRIALDDFGAGIASLALLYSGELDFVKVDAKLIHRAEQDLAQRRFATSIVNIGHEQGFIVIAEGIETELMKETAETMGCLFAQGQLLAEAVSSDEFYRQLLAELSAEDVTLTNRAS</sequence>
<dbReference type="SMART" id="SM00267">
    <property type="entry name" value="GGDEF"/>
    <property type="match status" value="1"/>
</dbReference>
<dbReference type="InterPro" id="IPR029787">
    <property type="entry name" value="Nucleotide_cyclase"/>
</dbReference>
<dbReference type="InterPro" id="IPR000160">
    <property type="entry name" value="GGDEF_dom"/>
</dbReference>
<accession>W7QE51</accession>
<dbReference type="InterPro" id="IPR052155">
    <property type="entry name" value="Biofilm_reg_signaling"/>
</dbReference>
<evidence type="ECO:0000256" key="1">
    <source>
        <dbReference type="ARBA" id="ARBA00001946"/>
    </source>
</evidence>
<name>W7QE51_9ALTE</name>
<dbReference type="SMART" id="SM00052">
    <property type="entry name" value="EAL"/>
    <property type="match status" value="1"/>
</dbReference>
<dbReference type="SUPFAM" id="SSF55073">
    <property type="entry name" value="Nucleotide cyclase"/>
    <property type="match status" value="1"/>
</dbReference>
<dbReference type="AlphaFoldDB" id="W7QE51"/>
<feature type="domain" description="GGDEF" evidence="3">
    <location>
        <begin position="465"/>
        <end position="598"/>
    </location>
</feature>
<dbReference type="CDD" id="cd01948">
    <property type="entry name" value="EAL"/>
    <property type="match status" value="1"/>
</dbReference>
<dbReference type="Gene3D" id="3.30.70.270">
    <property type="match status" value="1"/>
</dbReference>
<evidence type="ECO:0000313" key="5">
    <source>
        <dbReference type="Proteomes" id="UP000019276"/>
    </source>
</evidence>
<gene>
    <name evidence="4" type="ORF">DS2_04935</name>
</gene>
<dbReference type="RefSeq" id="WP_035013543.1">
    <property type="nucleotide sequence ID" value="NZ_ARZY01000006.1"/>
</dbReference>
<dbReference type="PROSITE" id="PS50887">
    <property type="entry name" value="GGDEF"/>
    <property type="match status" value="1"/>
</dbReference>
<dbReference type="Gene3D" id="3.30.450.40">
    <property type="match status" value="1"/>
</dbReference>
<evidence type="ECO:0000259" key="3">
    <source>
        <dbReference type="PROSITE" id="PS50887"/>
    </source>
</evidence>
<dbReference type="PANTHER" id="PTHR44757">
    <property type="entry name" value="DIGUANYLATE CYCLASE DGCP"/>
    <property type="match status" value="1"/>
</dbReference>
<dbReference type="PANTHER" id="PTHR44757:SF2">
    <property type="entry name" value="BIOFILM ARCHITECTURE MAINTENANCE PROTEIN MBAA"/>
    <property type="match status" value="1"/>
</dbReference>
<dbReference type="CDD" id="cd01949">
    <property type="entry name" value="GGDEF"/>
    <property type="match status" value="1"/>
</dbReference>
<dbReference type="Pfam" id="PF13185">
    <property type="entry name" value="GAF_2"/>
    <property type="match status" value="1"/>
</dbReference>
<comment type="caution">
    <text evidence="4">The sequence shown here is derived from an EMBL/GenBank/DDBJ whole genome shotgun (WGS) entry which is preliminary data.</text>
</comment>
<dbReference type="PROSITE" id="PS50883">
    <property type="entry name" value="EAL"/>
    <property type="match status" value="1"/>
</dbReference>
<dbReference type="OrthoDB" id="9814202at2"/>
<reference evidence="4 5" key="1">
    <citation type="journal article" date="2014" name="Genome Announc.">
        <title>Draft Genome Sequence of the Agar-Degrading Bacterium Catenovulum sp. Strain DS-2, Isolated from Intestines of Haliotis diversicolor.</title>
        <authorList>
            <person name="Shan D."/>
            <person name="Li X."/>
            <person name="Gu Z."/>
            <person name="Wei G."/>
            <person name="Gao Z."/>
            <person name="Shao Z."/>
        </authorList>
    </citation>
    <scope>NUCLEOTIDE SEQUENCE [LARGE SCALE GENOMIC DNA]</scope>
    <source>
        <strain evidence="4 5">DS-2</strain>
    </source>
</reference>
<comment type="cofactor">
    <cofactor evidence="1">
        <name>Mg(2+)</name>
        <dbReference type="ChEBI" id="CHEBI:18420"/>
    </cofactor>
</comment>
<dbReference type="InterPro" id="IPR043128">
    <property type="entry name" value="Rev_trsase/Diguanyl_cyclase"/>
</dbReference>
<dbReference type="eggNOG" id="COG5001">
    <property type="taxonomic scope" value="Bacteria"/>
</dbReference>